<evidence type="ECO:0000256" key="10">
    <source>
        <dbReference type="ARBA" id="ARBA00022840"/>
    </source>
</evidence>
<dbReference type="InterPro" id="IPR048693">
    <property type="entry name" value="Cmr2-like_C"/>
</dbReference>
<dbReference type="NCBIfam" id="TIGR02578">
    <property type="entry name" value="cas_TM1811_Csm1"/>
    <property type="match status" value="1"/>
</dbReference>
<dbReference type="Pfam" id="PF01966">
    <property type="entry name" value="HD"/>
    <property type="match status" value="1"/>
</dbReference>
<sequence length="759" mass="87609">MDNKLLDLFYGSILHDVGKMVQRSTQQRIKHSKIGADFMRKFEPDKAVLDQVSYHHYQELSQSNVEDDNLAYITYLADNIASGVDRREHNEQVNQQWDAKTNLEDVFNKFGTAPTKRFFQPKELDLSMDKLFPVESKKEFSSADYGGIVRRLEESLKVMAFTKEYVQSTLNLLEATASFIPSSTNLKEVVDISLYDHLKMTTAFASCIYLYLEEQQETNYKQTLFKQAKEFYQEDAFLLVSFDLSGIQDFIYTIASKGAHKQLRSRSFYLEMISEYLADTLLSEMSLSRANLIYSGGGHAYFILPNTTEAKEKIESVEAAFNAFFLEKYSTALYVSFGYTTFHASQVMKGNTNEVYRKIFKEVSEEVSSKKISRYSAETIQQLNGGGKKAGRECVICHTVDHLKADEDKCYLCDQLESFSRNVQLGEYFVVNTKKQDGLPVGPHAYLHRTTEHEIKNRQVDGYVYAKNQFNTGENQATHLWIADYNAIESNQFSDYANREWTKVNGEIEGIKRLAVLRCDVDDLGYAFMAGFSHQDNGIYNTFTRTAAFSRSMSMFFKLYINLFAEELKLTIVYAGGDDVFLLGAWDDVLDFAVEFREHFKKWTHDKLTLSTGIGLFHDKTPINIMARITGDLEEAAKSNGKDSITLFSEIHTFKYDTFVEDVYYGKLPIIRDFFNQQDERGKAFIYKLIELIRDRDEKDRIAFARLAYYLARLESTAKDKQLFATFRDNMKDWFDDAEQIRQAELALTLYVYETRKDG</sequence>
<dbReference type="GO" id="GO:0005524">
    <property type="term" value="F:ATP binding"/>
    <property type="evidence" value="ECO:0007669"/>
    <property type="project" value="UniProtKB-KW"/>
</dbReference>
<keyword evidence="9" id="KW-0269">Exonuclease</keyword>
<dbReference type="SUPFAM" id="SSF109604">
    <property type="entry name" value="HD-domain/PDEase-like"/>
    <property type="match status" value="1"/>
</dbReference>
<evidence type="ECO:0000256" key="11">
    <source>
        <dbReference type="ARBA" id="ARBA00023118"/>
    </source>
</evidence>
<keyword evidence="4" id="KW-0808">Transferase</keyword>
<evidence type="ECO:0000256" key="12">
    <source>
        <dbReference type="ARBA" id="ARBA00032922"/>
    </source>
</evidence>
<dbReference type="Proteomes" id="UP000321547">
    <property type="component" value="Unassembled WGS sequence"/>
</dbReference>
<organism evidence="15 16">
    <name type="scientific">Halolactibacillus halophilus</name>
    <dbReference type="NCBI Taxonomy" id="306540"/>
    <lineage>
        <taxon>Bacteria</taxon>
        <taxon>Bacillati</taxon>
        <taxon>Bacillota</taxon>
        <taxon>Bacilli</taxon>
        <taxon>Bacillales</taxon>
        <taxon>Bacillaceae</taxon>
        <taxon>Halolactibacillus</taxon>
    </lineage>
</organism>
<evidence type="ECO:0000313" key="17">
    <source>
        <dbReference type="Proteomes" id="UP000321547"/>
    </source>
</evidence>
<evidence type="ECO:0000256" key="4">
    <source>
        <dbReference type="ARBA" id="ARBA00022679"/>
    </source>
</evidence>
<evidence type="ECO:0000313" key="15">
    <source>
        <dbReference type="EMBL" id="SFP27769.1"/>
    </source>
</evidence>
<keyword evidence="5" id="KW-0540">Nuclease</keyword>
<evidence type="ECO:0000256" key="6">
    <source>
        <dbReference type="ARBA" id="ARBA00022741"/>
    </source>
</evidence>
<proteinExistence type="inferred from homology"/>
<accession>A0A1I5P138</accession>
<dbReference type="PANTHER" id="PTHR36528:SF1">
    <property type="entry name" value="CRISPR SYSTEM SINGLE-STRAND-SPECIFIC DEOXYRIBONUCLEASE CAS10_CSM1 (SUBTYPE III-A)"/>
    <property type="match status" value="1"/>
</dbReference>
<evidence type="ECO:0000256" key="9">
    <source>
        <dbReference type="ARBA" id="ARBA00022839"/>
    </source>
</evidence>
<comment type="similarity">
    <text evidence="2">Belongs to the CRISPR-associated Cas10/Csm1 family.</text>
</comment>
<keyword evidence="10" id="KW-0067">ATP-binding</keyword>
<feature type="domain" description="GGDEF" evidence="13">
    <location>
        <begin position="512"/>
        <end position="650"/>
    </location>
</feature>
<dbReference type="STRING" id="306540.SAMN05421839_11225"/>
<dbReference type="InterPro" id="IPR043128">
    <property type="entry name" value="Rev_trsase/Diguanyl_cyclase"/>
</dbReference>
<evidence type="ECO:0000313" key="16">
    <source>
        <dbReference type="Proteomes" id="UP000242243"/>
    </source>
</evidence>
<dbReference type="GO" id="GO:0051607">
    <property type="term" value="P:defense response to virus"/>
    <property type="evidence" value="ECO:0007669"/>
    <property type="project" value="UniProtKB-KW"/>
</dbReference>
<dbReference type="EMBL" id="BJWI01000011">
    <property type="protein sequence ID" value="GEM01539.1"/>
    <property type="molecule type" value="Genomic_DNA"/>
</dbReference>
<dbReference type="Pfam" id="PF20824">
    <property type="entry name" value="Cmr2_hel_dom2"/>
    <property type="match status" value="1"/>
</dbReference>
<keyword evidence="7" id="KW-0255">Endonuclease</keyword>
<dbReference type="PANTHER" id="PTHR36528">
    <property type="entry name" value="CRISPR SYSTEM SINGLE-STRAND-SPECIFIC DEOXYRIBONUCLEASE CAS10/CSM1 (SUBTYPE III-A)"/>
    <property type="match status" value="1"/>
</dbReference>
<evidence type="ECO:0000256" key="8">
    <source>
        <dbReference type="ARBA" id="ARBA00022801"/>
    </source>
</evidence>
<evidence type="ECO:0000313" key="14">
    <source>
        <dbReference type="EMBL" id="GEM01539.1"/>
    </source>
</evidence>
<reference evidence="15 16" key="1">
    <citation type="submission" date="2016-10" db="EMBL/GenBank/DDBJ databases">
        <authorList>
            <person name="de Groot N.N."/>
        </authorList>
    </citation>
    <scope>NUCLEOTIDE SEQUENCE [LARGE SCALE GENOMIC DNA]</scope>
    <source>
        <strain evidence="15 16">DSM 17073</strain>
    </source>
</reference>
<dbReference type="CDD" id="cd09680">
    <property type="entry name" value="Cas10_III"/>
    <property type="match status" value="1"/>
</dbReference>
<name>A0A1I5P138_9BACI</name>
<keyword evidence="11" id="KW-0051">Antiviral defense</keyword>
<comment type="cofactor">
    <cofactor evidence="1">
        <name>a divalent metal cation</name>
        <dbReference type="ChEBI" id="CHEBI:60240"/>
    </cofactor>
</comment>
<dbReference type="Gene3D" id="3.30.70.270">
    <property type="match status" value="1"/>
</dbReference>
<evidence type="ECO:0000256" key="5">
    <source>
        <dbReference type="ARBA" id="ARBA00022722"/>
    </source>
</evidence>
<dbReference type="GO" id="GO:0016740">
    <property type="term" value="F:transferase activity"/>
    <property type="evidence" value="ECO:0007669"/>
    <property type="project" value="UniProtKB-KW"/>
</dbReference>
<dbReference type="PROSITE" id="PS50887">
    <property type="entry name" value="GGDEF"/>
    <property type="match status" value="1"/>
</dbReference>
<dbReference type="GO" id="GO:0004519">
    <property type="term" value="F:endonuclease activity"/>
    <property type="evidence" value="ECO:0007669"/>
    <property type="project" value="UniProtKB-KW"/>
</dbReference>
<reference evidence="14 17" key="2">
    <citation type="submission" date="2019-07" db="EMBL/GenBank/DDBJ databases">
        <title>Whole genome shotgun sequence of Halolactibacillus halophilus NBRC 100868.</title>
        <authorList>
            <person name="Hosoyama A."/>
            <person name="Uohara A."/>
            <person name="Ohji S."/>
            <person name="Ichikawa N."/>
        </authorList>
    </citation>
    <scope>NUCLEOTIDE SEQUENCE [LARGE SCALE GENOMIC DNA]</scope>
    <source>
        <strain evidence="14 17">NBRC 100868</strain>
    </source>
</reference>
<evidence type="ECO:0000256" key="2">
    <source>
        <dbReference type="ARBA" id="ARBA00005700"/>
    </source>
</evidence>
<dbReference type="InterPro" id="IPR041062">
    <property type="entry name" value="Csm1_B"/>
</dbReference>
<evidence type="ECO:0000256" key="1">
    <source>
        <dbReference type="ARBA" id="ARBA00001968"/>
    </source>
</evidence>
<keyword evidence="6" id="KW-0547">Nucleotide-binding</keyword>
<dbReference type="EMBL" id="FOXC01000012">
    <property type="protein sequence ID" value="SFP27769.1"/>
    <property type="molecule type" value="Genomic_DNA"/>
</dbReference>
<dbReference type="InterPro" id="IPR052117">
    <property type="entry name" value="Cas10/Csm1_subtype-III-A"/>
</dbReference>
<dbReference type="InterPro" id="IPR000160">
    <property type="entry name" value="GGDEF_dom"/>
</dbReference>
<gene>
    <name evidence="14" type="ORF">HHA03_10710</name>
    <name evidence="15" type="ORF">SAMN05421839_11225</name>
</gene>
<dbReference type="InterPro" id="IPR006674">
    <property type="entry name" value="HD_domain"/>
</dbReference>
<dbReference type="OrthoDB" id="9768769at2"/>
<evidence type="ECO:0000256" key="7">
    <source>
        <dbReference type="ARBA" id="ARBA00022759"/>
    </source>
</evidence>
<dbReference type="InterPro" id="IPR013408">
    <property type="entry name" value="Cas10/Csm1"/>
</dbReference>
<dbReference type="InterPro" id="IPR054767">
    <property type="entry name" value="Cas10-Cmr2_palm2"/>
</dbReference>
<dbReference type="AlphaFoldDB" id="A0A1I5P138"/>
<dbReference type="Proteomes" id="UP000242243">
    <property type="component" value="Unassembled WGS sequence"/>
</dbReference>
<dbReference type="RefSeq" id="WP_089831397.1">
    <property type="nucleotide sequence ID" value="NZ_BJWI01000011.1"/>
</dbReference>
<keyword evidence="8" id="KW-0378">Hydrolase</keyword>
<dbReference type="Pfam" id="PF18211">
    <property type="entry name" value="Csm1_B"/>
    <property type="match status" value="1"/>
</dbReference>
<evidence type="ECO:0000256" key="3">
    <source>
        <dbReference type="ARBA" id="ARBA00014333"/>
    </source>
</evidence>
<evidence type="ECO:0000259" key="13">
    <source>
        <dbReference type="PROSITE" id="PS50887"/>
    </source>
</evidence>
<dbReference type="GO" id="GO:0004527">
    <property type="term" value="F:exonuclease activity"/>
    <property type="evidence" value="ECO:0007669"/>
    <property type="project" value="UniProtKB-KW"/>
</dbReference>
<keyword evidence="17" id="KW-1185">Reference proteome</keyword>
<dbReference type="Gene3D" id="1.10.3210.10">
    <property type="entry name" value="Hypothetical protein af1432"/>
    <property type="match status" value="1"/>
</dbReference>
<protein>
    <recommendedName>
        <fullName evidence="3">CRISPR system single-strand-specific deoxyribonuclease Cas10/Csm1 (subtype III-A)</fullName>
    </recommendedName>
    <alternativeName>
        <fullName evidence="12">Cyclic oligoadenylate synthase</fullName>
    </alternativeName>
</protein>
<dbReference type="Pfam" id="PF22335">
    <property type="entry name" value="Cas10-Cmr2_palm2"/>
    <property type="match status" value="1"/>
</dbReference>